<comment type="caution">
    <text evidence="1">The sequence shown here is derived from an EMBL/GenBank/DDBJ whole genome shotgun (WGS) entry which is preliminary data.</text>
</comment>
<reference evidence="1 2" key="1">
    <citation type="journal article" date="2016" name="Nat. Commun.">
        <title>Thousands of microbial genomes shed light on interconnected biogeochemical processes in an aquifer system.</title>
        <authorList>
            <person name="Anantharaman K."/>
            <person name="Brown C.T."/>
            <person name="Hug L.A."/>
            <person name="Sharon I."/>
            <person name="Castelle C.J."/>
            <person name="Probst A.J."/>
            <person name="Thomas B.C."/>
            <person name="Singh A."/>
            <person name="Wilkins M.J."/>
            <person name="Karaoz U."/>
            <person name="Brodie E.L."/>
            <person name="Williams K.H."/>
            <person name="Hubbard S.S."/>
            <person name="Banfield J.F."/>
        </authorList>
    </citation>
    <scope>NUCLEOTIDE SEQUENCE [LARGE SCALE GENOMIC DNA]</scope>
</reference>
<name>A0A1G2E352_9BACT</name>
<evidence type="ECO:0000313" key="1">
    <source>
        <dbReference type="EMBL" id="OGZ19780.1"/>
    </source>
</evidence>
<protein>
    <submittedName>
        <fullName evidence="1">Uncharacterized protein</fullName>
    </submittedName>
</protein>
<organism evidence="1 2">
    <name type="scientific">Candidatus Lloydbacteria bacterium RIFOXYC12_FULL_46_25</name>
    <dbReference type="NCBI Taxonomy" id="1798670"/>
    <lineage>
        <taxon>Bacteria</taxon>
        <taxon>Candidatus Lloydiibacteriota</taxon>
    </lineage>
</organism>
<evidence type="ECO:0000313" key="2">
    <source>
        <dbReference type="Proteomes" id="UP000178106"/>
    </source>
</evidence>
<dbReference type="Proteomes" id="UP000178106">
    <property type="component" value="Unassembled WGS sequence"/>
</dbReference>
<accession>A0A1G2E352</accession>
<gene>
    <name evidence="1" type="ORF">A2494_00385</name>
</gene>
<proteinExistence type="predicted"/>
<dbReference type="EMBL" id="MHLU01000042">
    <property type="protein sequence ID" value="OGZ19780.1"/>
    <property type="molecule type" value="Genomic_DNA"/>
</dbReference>
<dbReference type="AlphaFoldDB" id="A0A1G2E352"/>
<sequence>MQGNNVLPLHPETYAASVDINIALPLINASIWLSFGPFDSKDDAEDWLNVLQIVHQEIEEPLTHHLYSANSFMTESSEEPSVSCFIGGTDVPKVASSFRAKGELIPSGTPVDTAEKLCSYALRALQESIEHAQSVMS</sequence>